<proteinExistence type="predicted"/>
<organism evidence="2 3">
    <name type="scientific">Salipiger mucosus DSM 16094</name>
    <dbReference type="NCBI Taxonomy" id="1123237"/>
    <lineage>
        <taxon>Bacteria</taxon>
        <taxon>Pseudomonadati</taxon>
        <taxon>Pseudomonadota</taxon>
        <taxon>Alphaproteobacteria</taxon>
        <taxon>Rhodobacterales</taxon>
        <taxon>Roseobacteraceae</taxon>
        <taxon>Salipiger</taxon>
    </lineage>
</organism>
<comment type="caution">
    <text evidence="2">The sequence shown here is derived from an EMBL/GenBank/DDBJ whole genome shotgun (WGS) entry which is preliminary data.</text>
</comment>
<dbReference type="HOGENOM" id="CLU_2702684_0_0_5"/>
<keyword evidence="3" id="KW-1185">Reference proteome</keyword>
<dbReference type="EMBL" id="APVH01000042">
    <property type="protein sequence ID" value="EPX78078.1"/>
    <property type="molecule type" value="Genomic_DNA"/>
</dbReference>
<name>S9QEV0_9RHOB</name>
<feature type="region of interest" description="Disordered" evidence="1">
    <location>
        <begin position="52"/>
        <end position="73"/>
    </location>
</feature>
<accession>S9QEV0</accession>
<dbReference type="Proteomes" id="UP000015347">
    <property type="component" value="Unassembled WGS sequence"/>
</dbReference>
<protein>
    <submittedName>
        <fullName evidence="2">Uncharacterized protein</fullName>
    </submittedName>
</protein>
<gene>
    <name evidence="2" type="ORF">Salmuc_03400</name>
</gene>
<reference evidence="3" key="1">
    <citation type="journal article" date="2014" name="Stand. Genomic Sci.">
        <title>Genome sequence of the exopolysaccharide-producing Salipiger mucosus type strain (DSM 16094(T)), a moderately halophilic member of the Roseobacter clade.</title>
        <authorList>
            <person name="Riedel T."/>
            <person name="Spring S."/>
            <person name="Fiebig A."/>
            <person name="Petersen J."/>
            <person name="Kyrpides N.C."/>
            <person name="Goker M."/>
            <person name="Klenk H.P."/>
        </authorList>
    </citation>
    <scope>NUCLEOTIDE SEQUENCE [LARGE SCALE GENOMIC DNA]</scope>
    <source>
        <strain evidence="3">DSM 16094</strain>
    </source>
</reference>
<evidence type="ECO:0000313" key="2">
    <source>
        <dbReference type="EMBL" id="EPX78078.1"/>
    </source>
</evidence>
<sequence>MRNSPPDTISGSLSTLEPCRKRLFKNFAADIQCDLKVKRSDVGKAVAALAKEGSFAATRKDRNPHPRQGRLHR</sequence>
<dbReference type="AlphaFoldDB" id="S9QEV0"/>
<evidence type="ECO:0000313" key="3">
    <source>
        <dbReference type="Proteomes" id="UP000015347"/>
    </source>
</evidence>
<evidence type="ECO:0000256" key="1">
    <source>
        <dbReference type="SAM" id="MobiDB-lite"/>
    </source>
</evidence>